<comment type="similarity">
    <text evidence="4">Belongs to the cytochrome P450 family.</text>
</comment>
<keyword evidence="13" id="KW-0812">Transmembrane</keyword>
<evidence type="ECO:0000256" key="2">
    <source>
        <dbReference type="ARBA" id="ARBA00004174"/>
    </source>
</evidence>
<evidence type="ECO:0000313" key="15">
    <source>
        <dbReference type="Proteomes" id="UP001430953"/>
    </source>
</evidence>
<evidence type="ECO:0000256" key="6">
    <source>
        <dbReference type="ARBA" id="ARBA00022723"/>
    </source>
</evidence>
<dbReference type="GO" id="GO:0005506">
    <property type="term" value="F:iron ion binding"/>
    <property type="evidence" value="ECO:0007669"/>
    <property type="project" value="InterPro"/>
</dbReference>
<reference evidence="14 15" key="1">
    <citation type="submission" date="2023-03" db="EMBL/GenBank/DDBJ databases">
        <title>High recombination rates correlate with genetic variation in Cardiocondyla obscurior ants.</title>
        <authorList>
            <person name="Errbii M."/>
        </authorList>
    </citation>
    <scope>NUCLEOTIDE SEQUENCE [LARGE SCALE GENOMIC DNA]</scope>
    <source>
        <strain evidence="14">Alpha-2009</strain>
        <tissue evidence="14">Whole body</tissue>
    </source>
</reference>
<evidence type="ECO:0008006" key="16">
    <source>
        <dbReference type="Google" id="ProtNLM"/>
    </source>
</evidence>
<dbReference type="InterPro" id="IPR036396">
    <property type="entry name" value="Cyt_P450_sf"/>
</dbReference>
<evidence type="ECO:0000256" key="7">
    <source>
        <dbReference type="ARBA" id="ARBA00022824"/>
    </source>
</evidence>
<evidence type="ECO:0000256" key="11">
    <source>
        <dbReference type="ARBA" id="ARBA00023033"/>
    </source>
</evidence>
<dbReference type="PANTHER" id="PTHR24292:SF54">
    <property type="entry name" value="CYP9F3-RELATED"/>
    <property type="match status" value="1"/>
</dbReference>
<keyword evidence="5" id="KW-0349">Heme</keyword>
<keyword evidence="13" id="KW-1133">Transmembrane helix</keyword>
<keyword evidence="11" id="KW-0503">Monooxygenase</keyword>
<keyword evidence="7" id="KW-0256">Endoplasmic reticulum</keyword>
<evidence type="ECO:0000256" key="1">
    <source>
        <dbReference type="ARBA" id="ARBA00001971"/>
    </source>
</evidence>
<feature type="transmembrane region" description="Helical" evidence="13">
    <location>
        <begin position="102"/>
        <end position="123"/>
    </location>
</feature>
<comment type="caution">
    <text evidence="14">The sequence shown here is derived from an EMBL/GenBank/DDBJ whole genome shotgun (WGS) entry which is preliminary data.</text>
</comment>
<dbReference type="Proteomes" id="UP001430953">
    <property type="component" value="Unassembled WGS sequence"/>
</dbReference>
<evidence type="ECO:0000256" key="8">
    <source>
        <dbReference type="ARBA" id="ARBA00022848"/>
    </source>
</evidence>
<keyword evidence="9" id="KW-0560">Oxidoreductase</keyword>
<dbReference type="InterPro" id="IPR050476">
    <property type="entry name" value="Insect_CytP450_Detox"/>
</dbReference>
<dbReference type="Gene3D" id="1.10.630.10">
    <property type="entry name" value="Cytochrome P450"/>
    <property type="match status" value="1"/>
</dbReference>
<sequence>MDLLIELKNKGTLENGTDNSAIFSDEDKQAAKEIELDENIIAAQAFVFFAAGYETSSNTIAFCLYELALNQEIQDKTRREVCDVIQAQGGKLTYDAVQEMKYLDMVISGTVLIYLSLYLIIYYN</sequence>
<name>A0AAW2EW34_9HYME</name>
<organism evidence="14 15">
    <name type="scientific">Cardiocondyla obscurior</name>
    <dbReference type="NCBI Taxonomy" id="286306"/>
    <lineage>
        <taxon>Eukaryota</taxon>
        <taxon>Metazoa</taxon>
        <taxon>Ecdysozoa</taxon>
        <taxon>Arthropoda</taxon>
        <taxon>Hexapoda</taxon>
        <taxon>Insecta</taxon>
        <taxon>Pterygota</taxon>
        <taxon>Neoptera</taxon>
        <taxon>Endopterygota</taxon>
        <taxon>Hymenoptera</taxon>
        <taxon>Apocrita</taxon>
        <taxon>Aculeata</taxon>
        <taxon>Formicoidea</taxon>
        <taxon>Formicidae</taxon>
        <taxon>Myrmicinae</taxon>
        <taxon>Cardiocondyla</taxon>
    </lineage>
</organism>
<evidence type="ECO:0000256" key="12">
    <source>
        <dbReference type="ARBA" id="ARBA00023136"/>
    </source>
</evidence>
<dbReference type="InterPro" id="IPR001128">
    <property type="entry name" value="Cyt_P450"/>
</dbReference>
<dbReference type="GO" id="GO:0004497">
    <property type="term" value="F:monooxygenase activity"/>
    <property type="evidence" value="ECO:0007669"/>
    <property type="project" value="UniProtKB-KW"/>
</dbReference>
<keyword evidence="15" id="KW-1185">Reference proteome</keyword>
<comment type="cofactor">
    <cofactor evidence="1">
        <name>heme</name>
        <dbReference type="ChEBI" id="CHEBI:30413"/>
    </cofactor>
</comment>
<dbReference type="Pfam" id="PF00067">
    <property type="entry name" value="p450"/>
    <property type="match status" value="1"/>
</dbReference>
<protein>
    <recommendedName>
        <fullName evidence="16">Cytochrome P450</fullName>
    </recommendedName>
</protein>
<evidence type="ECO:0000313" key="14">
    <source>
        <dbReference type="EMBL" id="KAL0106808.1"/>
    </source>
</evidence>
<dbReference type="GO" id="GO:0016705">
    <property type="term" value="F:oxidoreductase activity, acting on paired donors, with incorporation or reduction of molecular oxygen"/>
    <property type="evidence" value="ECO:0007669"/>
    <property type="project" value="InterPro"/>
</dbReference>
<keyword evidence="8" id="KW-0492">Microsome</keyword>
<dbReference type="GO" id="GO:0020037">
    <property type="term" value="F:heme binding"/>
    <property type="evidence" value="ECO:0007669"/>
    <property type="project" value="InterPro"/>
</dbReference>
<evidence type="ECO:0000256" key="5">
    <source>
        <dbReference type="ARBA" id="ARBA00022617"/>
    </source>
</evidence>
<keyword evidence="10" id="KW-0408">Iron</keyword>
<dbReference type="EMBL" id="JADYXP020000017">
    <property type="protein sequence ID" value="KAL0106808.1"/>
    <property type="molecule type" value="Genomic_DNA"/>
</dbReference>
<dbReference type="GO" id="GO:0005789">
    <property type="term" value="C:endoplasmic reticulum membrane"/>
    <property type="evidence" value="ECO:0007669"/>
    <property type="project" value="UniProtKB-SubCell"/>
</dbReference>
<evidence type="ECO:0000256" key="13">
    <source>
        <dbReference type="SAM" id="Phobius"/>
    </source>
</evidence>
<evidence type="ECO:0000256" key="10">
    <source>
        <dbReference type="ARBA" id="ARBA00023004"/>
    </source>
</evidence>
<evidence type="ECO:0000256" key="4">
    <source>
        <dbReference type="ARBA" id="ARBA00010617"/>
    </source>
</evidence>
<dbReference type="PANTHER" id="PTHR24292">
    <property type="entry name" value="CYTOCHROME P450"/>
    <property type="match status" value="1"/>
</dbReference>
<keyword evidence="6" id="KW-0479">Metal-binding</keyword>
<keyword evidence="12 13" id="KW-0472">Membrane</keyword>
<dbReference type="AlphaFoldDB" id="A0AAW2EW34"/>
<comment type="subcellular location">
    <subcellularLocation>
        <location evidence="3">Endoplasmic reticulum membrane</location>
        <topology evidence="3">Peripheral membrane protein</topology>
    </subcellularLocation>
    <subcellularLocation>
        <location evidence="2">Microsome membrane</location>
        <topology evidence="2">Peripheral membrane protein</topology>
    </subcellularLocation>
</comment>
<accession>A0AAW2EW34</accession>
<evidence type="ECO:0000256" key="9">
    <source>
        <dbReference type="ARBA" id="ARBA00023002"/>
    </source>
</evidence>
<proteinExistence type="inferred from homology"/>
<gene>
    <name evidence="14" type="ORF">PUN28_015384</name>
</gene>
<dbReference type="SUPFAM" id="SSF48264">
    <property type="entry name" value="Cytochrome P450"/>
    <property type="match status" value="1"/>
</dbReference>
<evidence type="ECO:0000256" key="3">
    <source>
        <dbReference type="ARBA" id="ARBA00004406"/>
    </source>
</evidence>